<evidence type="ECO:0000259" key="1">
    <source>
        <dbReference type="Pfam" id="PF07127"/>
    </source>
</evidence>
<dbReference type="InterPro" id="IPR009810">
    <property type="entry name" value="Nodulin_late_dom"/>
</dbReference>
<reference evidence="2" key="1">
    <citation type="journal article" date="2020" name="Mol. Cell">
        <title>Proteome analysis reveals a significant host-specific response in Rhizobium leguminosarum bv viciae endosymbiotic cells.</title>
        <authorList>
            <person name="Duran D."/>
            <person name="Albareda M."/>
            <person name="Marina A."/>
            <person name="Garcia C."/>
            <person name="Ruiz-Argueso T."/>
            <person name="Palacios J."/>
        </authorList>
    </citation>
    <scope>NUCLEOTIDE SEQUENCE</scope>
    <source>
        <tissue evidence="2">Root nodules</tissue>
    </source>
</reference>
<dbReference type="GO" id="GO:0046872">
    <property type="term" value="F:metal ion binding"/>
    <property type="evidence" value="ECO:0007669"/>
    <property type="project" value="InterPro"/>
</dbReference>
<dbReference type="EMBL" id="MT371175">
    <property type="protein sequence ID" value="QQO74693.1"/>
    <property type="molecule type" value="mRNA"/>
</dbReference>
<proteinExistence type="evidence at transcript level"/>
<dbReference type="Pfam" id="PF07127">
    <property type="entry name" value="Nodulin_late"/>
    <property type="match status" value="1"/>
</dbReference>
<evidence type="ECO:0000313" key="2">
    <source>
        <dbReference type="EMBL" id="QQO74693.1"/>
    </source>
</evidence>
<feature type="domain" description="Late nodulin" evidence="1">
    <location>
        <begin position="2"/>
        <end position="44"/>
    </location>
</feature>
<dbReference type="AlphaFoldDB" id="A0A7T8DV97"/>
<accession>A0A7T8DV97</accession>
<organism evidence="2">
    <name type="scientific">Lens culinaris</name>
    <name type="common">Lentil</name>
    <name type="synonym">Cicer lens</name>
    <dbReference type="NCBI Taxonomy" id="3864"/>
    <lineage>
        <taxon>Eukaryota</taxon>
        <taxon>Viridiplantae</taxon>
        <taxon>Streptophyta</taxon>
        <taxon>Embryophyta</taxon>
        <taxon>Tracheophyta</taxon>
        <taxon>Spermatophyta</taxon>
        <taxon>Magnoliopsida</taxon>
        <taxon>eudicotyledons</taxon>
        <taxon>Gunneridae</taxon>
        <taxon>Pentapetalae</taxon>
        <taxon>rosids</taxon>
        <taxon>fabids</taxon>
        <taxon>Fabales</taxon>
        <taxon>Fabaceae</taxon>
        <taxon>Papilionoideae</taxon>
        <taxon>50 kb inversion clade</taxon>
        <taxon>NPAAA clade</taxon>
        <taxon>Hologalegina</taxon>
        <taxon>IRL clade</taxon>
        <taxon>Fabeae</taxon>
        <taxon>Lens</taxon>
    </lineage>
</organism>
<name>A0A7T8DV97_LENCU</name>
<sequence length="53" mass="6197">MFSLFFVVTNGVQRSPYHIPCTDHADCPPKTFPLVMRCIDRHCQYRLLAEDQV</sequence>
<protein>
    <submittedName>
        <fullName evidence="2">Nodule-specific cysteine-rich peptide L25</fullName>
    </submittedName>
</protein>